<protein>
    <submittedName>
        <fullName evidence="2">Uncharacterized protein</fullName>
    </submittedName>
</protein>
<name>A0A5N6PGK2_9ASTR</name>
<dbReference type="PANTHER" id="PTHR31170:SF25">
    <property type="entry name" value="BNAA09G04570D PROTEIN"/>
    <property type="match status" value="1"/>
</dbReference>
<feature type="transmembrane region" description="Helical" evidence="1">
    <location>
        <begin position="340"/>
        <end position="361"/>
    </location>
</feature>
<keyword evidence="1" id="KW-0472">Membrane</keyword>
<keyword evidence="3" id="KW-1185">Reference proteome</keyword>
<dbReference type="OrthoDB" id="672127at2759"/>
<sequence length="367" mass="42645">MENKKGTYLKELLAELVQPDTREETLNKCLKTVRDKIEVIKNQYSGLKKKFYKNNDVLVEMMVTDACFILQFINKLTKSGNILSENRIRRRSVALDLVLIENQIPFFVLQDIYDLIFTKKLTESTTPDLKTLLFVLLQQVNPFKEELNVENLSVTSNPFHIVGLLHEFYHPRYELSNISDIPTAHTAVELHEIGVRFRPNQSLRWPMAMEFESLPHKSTIKMPEVLIDNHFEVVMRNLIVYEQYSPVENYVTSYVMAMDMLIATPADVAKLGESGVLTSHLGSNEKVSNMINDICKDVTFLDFYYMDVWKKAEKHYDSYWSRNFGVLKRKYFSTPWKATALFAGIIVFIFAVVSFAFRIIAFKSSRK</sequence>
<organism evidence="2 3">
    <name type="scientific">Mikania micrantha</name>
    <name type="common">bitter vine</name>
    <dbReference type="NCBI Taxonomy" id="192012"/>
    <lineage>
        <taxon>Eukaryota</taxon>
        <taxon>Viridiplantae</taxon>
        <taxon>Streptophyta</taxon>
        <taxon>Embryophyta</taxon>
        <taxon>Tracheophyta</taxon>
        <taxon>Spermatophyta</taxon>
        <taxon>Magnoliopsida</taxon>
        <taxon>eudicotyledons</taxon>
        <taxon>Gunneridae</taxon>
        <taxon>Pentapetalae</taxon>
        <taxon>asterids</taxon>
        <taxon>campanulids</taxon>
        <taxon>Asterales</taxon>
        <taxon>Asteraceae</taxon>
        <taxon>Asteroideae</taxon>
        <taxon>Heliantheae alliance</taxon>
        <taxon>Eupatorieae</taxon>
        <taxon>Mikania</taxon>
    </lineage>
</organism>
<dbReference type="PANTHER" id="PTHR31170">
    <property type="entry name" value="BNAC04G53230D PROTEIN"/>
    <property type="match status" value="1"/>
</dbReference>
<dbReference type="Pfam" id="PF03140">
    <property type="entry name" value="DUF247"/>
    <property type="match status" value="1"/>
</dbReference>
<gene>
    <name evidence="2" type="ORF">E3N88_08565</name>
</gene>
<dbReference type="EMBL" id="SZYD01000004">
    <property type="protein sequence ID" value="KAD6453859.1"/>
    <property type="molecule type" value="Genomic_DNA"/>
</dbReference>
<evidence type="ECO:0000256" key="1">
    <source>
        <dbReference type="SAM" id="Phobius"/>
    </source>
</evidence>
<accession>A0A5N6PGK2</accession>
<proteinExistence type="predicted"/>
<keyword evidence="1" id="KW-0812">Transmembrane</keyword>
<keyword evidence="1" id="KW-1133">Transmembrane helix</keyword>
<evidence type="ECO:0000313" key="3">
    <source>
        <dbReference type="Proteomes" id="UP000326396"/>
    </source>
</evidence>
<evidence type="ECO:0000313" key="2">
    <source>
        <dbReference type="EMBL" id="KAD6453859.1"/>
    </source>
</evidence>
<reference evidence="2 3" key="1">
    <citation type="submission" date="2019-05" db="EMBL/GenBank/DDBJ databases">
        <title>Mikania micrantha, genome provides insights into the molecular mechanism of rapid growth.</title>
        <authorList>
            <person name="Liu B."/>
        </authorList>
    </citation>
    <scope>NUCLEOTIDE SEQUENCE [LARGE SCALE GENOMIC DNA]</scope>
    <source>
        <strain evidence="2">NLD-2019</strain>
        <tissue evidence="2">Leaf</tissue>
    </source>
</reference>
<dbReference type="InterPro" id="IPR004158">
    <property type="entry name" value="DUF247_pln"/>
</dbReference>
<comment type="caution">
    <text evidence="2">The sequence shown here is derived from an EMBL/GenBank/DDBJ whole genome shotgun (WGS) entry which is preliminary data.</text>
</comment>
<dbReference type="AlphaFoldDB" id="A0A5N6PGK2"/>
<dbReference type="Proteomes" id="UP000326396">
    <property type="component" value="Linkage Group LG12"/>
</dbReference>